<evidence type="ECO:0000313" key="3">
    <source>
        <dbReference type="Proteomes" id="UP001341281"/>
    </source>
</evidence>
<accession>A0AAQ3TE79</accession>
<evidence type="ECO:0000313" key="2">
    <source>
        <dbReference type="EMBL" id="WVZ70254.1"/>
    </source>
</evidence>
<feature type="compositionally biased region" description="Polar residues" evidence="1">
    <location>
        <begin position="308"/>
        <end position="325"/>
    </location>
</feature>
<dbReference type="Proteomes" id="UP001341281">
    <property type="component" value="Chromosome 04"/>
</dbReference>
<keyword evidence="3" id="KW-1185">Reference proteome</keyword>
<proteinExistence type="predicted"/>
<dbReference type="Gene3D" id="3.60.10.10">
    <property type="entry name" value="Endonuclease/exonuclease/phosphatase"/>
    <property type="match status" value="1"/>
</dbReference>
<sequence>MAQSRLLLQIRLECMRTGLHLPASHLVGLEPLQPYYVASCPSNQSSTKAQSIHKPSLINKLGVDDAFVLPSVGLSGVLCLLWKEDFSISVDSASLNLILATATYKPYGMSFNLICMYGDPNHSRTDEIWQIVLNFIAKNPHMPVLCMGDMNNIMNVREKLGSNLANCARISNFCVWIKECGLFDLGYHGPAYTWTNKRFSSYPTFERLDICLANLEWAATFPNTIVHQLPMLYSDHCPILITIDSPRQKVRKPFRFENWWLQESDFQQVNMKTTYLATDLKKWRRKKYISEQLTTIENQLSNLQAQTPTLHNHRSQSSSNNTTPSCKRMKNTIGRGSKKVGVRKNTISFVITQDGNSLTTNDQIAQCFKSYFTNLFTSRLSVSPQHVQDLQEL</sequence>
<dbReference type="EMBL" id="CP144748">
    <property type="protein sequence ID" value="WVZ70254.1"/>
    <property type="molecule type" value="Genomic_DNA"/>
</dbReference>
<feature type="region of interest" description="Disordered" evidence="1">
    <location>
        <begin position="308"/>
        <end position="332"/>
    </location>
</feature>
<dbReference type="PANTHER" id="PTHR33710:SF79">
    <property type="entry name" value="OS06G0205337 PROTEIN"/>
    <property type="match status" value="1"/>
</dbReference>
<gene>
    <name evidence="2" type="ORF">U9M48_018931</name>
</gene>
<dbReference type="PANTHER" id="PTHR33710">
    <property type="entry name" value="BNAC02G09200D PROTEIN"/>
    <property type="match status" value="1"/>
</dbReference>
<reference evidence="2 3" key="1">
    <citation type="submission" date="2024-02" db="EMBL/GenBank/DDBJ databases">
        <title>High-quality chromosome-scale genome assembly of Pensacola bahiagrass (Paspalum notatum Flugge var. saurae).</title>
        <authorList>
            <person name="Vega J.M."/>
            <person name="Podio M."/>
            <person name="Orjuela J."/>
            <person name="Siena L.A."/>
            <person name="Pessino S.C."/>
            <person name="Combes M.C."/>
            <person name="Mariac C."/>
            <person name="Albertini E."/>
            <person name="Pupilli F."/>
            <person name="Ortiz J.P.A."/>
            <person name="Leblanc O."/>
        </authorList>
    </citation>
    <scope>NUCLEOTIDE SEQUENCE [LARGE SCALE GENOMIC DNA]</scope>
    <source>
        <strain evidence="2">R1</strain>
        <tissue evidence="2">Leaf</tissue>
    </source>
</reference>
<evidence type="ECO:0008006" key="4">
    <source>
        <dbReference type="Google" id="ProtNLM"/>
    </source>
</evidence>
<dbReference type="SUPFAM" id="SSF56219">
    <property type="entry name" value="DNase I-like"/>
    <property type="match status" value="1"/>
</dbReference>
<dbReference type="InterPro" id="IPR036691">
    <property type="entry name" value="Endo/exonu/phosph_ase_sf"/>
</dbReference>
<name>A0AAQ3TE79_PASNO</name>
<dbReference type="AlphaFoldDB" id="A0AAQ3TE79"/>
<organism evidence="2 3">
    <name type="scientific">Paspalum notatum var. saurae</name>
    <dbReference type="NCBI Taxonomy" id="547442"/>
    <lineage>
        <taxon>Eukaryota</taxon>
        <taxon>Viridiplantae</taxon>
        <taxon>Streptophyta</taxon>
        <taxon>Embryophyta</taxon>
        <taxon>Tracheophyta</taxon>
        <taxon>Spermatophyta</taxon>
        <taxon>Magnoliopsida</taxon>
        <taxon>Liliopsida</taxon>
        <taxon>Poales</taxon>
        <taxon>Poaceae</taxon>
        <taxon>PACMAD clade</taxon>
        <taxon>Panicoideae</taxon>
        <taxon>Andropogonodae</taxon>
        <taxon>Paspaleae</taxon>
        <taxon>Paspalinae</taxon>
        <taxon>Paspalum</taxon>
    </lineage>
</organism>
<evidence type="ECO:0000256" key="1">
    <source>
        <dbReference type="SAM" id="MobiDB-lite"/>
    </source>
</evidence>
<protein>
    <recommendedName>
        <fullName evidence="4">Endonuclease/exonuclease/phosphatase domain-containing protein</fullName>
    </recommendedName>
</protein>